<keyword evidence="1" id="KW-0805">Transcription regulation</keyword>
<evidence type="ECO:0000256" key="2">
    <source>
        <dbReference type="ARBA" id="ARBA00023117"/>
    </source>
</evidence>
<dbReference type="PANTHER" id="PTHR45926">
    <property type="entry name" value="OSJNBA0053K19.4 PROTEIN"/>
    <property type="match status" value="1"/>
</dbReference>
<sequence length="411" mass="48096">MYPTFGFASPSPNDVTEEDLYRFRYSVHENFNKVLKLEEQVAEVEQFYRSINAQVNNAKDKGREKHVTGTKRTLQGASSREANHSNTTQEVMHQFSTILHQANELVFDDDVLTWRDVASATRASEPLKYTRRQTQMQRTVNIFYLITSIMMHFVSSQITQHRWAWPFMDPVDVEGLGLHDYYEIIEKPMDFSTIKKKMDAKDGSGYKNVREIYSDVRLIFKNAMKYNDEKHDIHVMAKTLLEKFEKKWLQLLPKVAQAENEQLKEEAHAQLETQLAQEATYAHMAKNISLEMVNVFDYMLFQLCDVEAHLKTLKEMVIQKCRKLSSPEKVELSKAFYGLNEDNLNKALQIISENDPTFQPSAQEVNLDLDDQNDFTLWKLNVFIRRALEEQERAAEDIGYNRNDNNAKRRR</sequence>
<dbReference type="SUPFAM" id="SSF47370">
    <property type="entry name" value="Bromodomain"/>
    <property type="match status" value="1"/>
</dbReference>
<protein>
    <submittedName>
        <fullName evidence="8">Transcription factor GTE1</fullName>
    </submittedName>
</protein>
<dbReference type="EMBL" id="QJKJ01001758">
    <property type="protein sequence ID" value="RDY06062.1"/>
    <property type="molecule type" value="Genomic_DNA"/>
</dbReference>
<dbReference type="Proteomes" id="UP000257109">
    <property type="component" value="Unassembled WGS sequence"/>
</dbReference>
<feature type="compositionally biased region" description="Basic and acidic residues" evidence="5">
    <location>
        <begin position="58"/>
        <end position="67"/>
    </location>
</feature>
<evidence type="ECO:0000256" key="3">
    <source>
        <dbReference type="ARBA" id="ARBA00023163"/>
    </source>
</evidence>
<feature type="domain" description="Bromo" evidence="6">
    <location>
        <begin position="159"/>
        <end position="234"/>
    </location>
</feature>
<evidence type="ECO:0000313" key="9">
    <source>
        <dbReference type="Proteomes" id="UP000257109"/>
    </source>
</evidence>
<feature type="non-terminal residue" evidence="8">
    <location>
        <position position="1"/>
    </location>
</feature>
<dbReference type="SMART" id="SM00297">
    <property type="entry name" value="BROMO"/>
    <property type="match status" value="1"/>
</dbReference>
<dbReference type="PROSITE" id="PS50014">
    <property type="entry name" value="BROMODOMAIN_2"/>
    <property type="match status" value="1"/>
</dbReference>
<reference evidence="8" key="1">
    <citation type="submission" date="2018-05" db="EMBL/GenBank/DDBJ databases">
        <title>Draft genome of Mucuna pruriens seed.</title>
        <authorList>
            <person name="Nnadi N.E."/>
            <person name="Vos R."/>
            <person name="Hasami M.H."/>
            <person name="Devisetty U.K."/>
            <person name="Aguiy J.C."/>
        </authorList>
    </citation>
    <scope>NUCLEOTIDE SEQUENCE [LARGE SCALE GENOMIC DNA]</scope>
    <source>
        <strain evidence="8">JCA_2017</strain>
    </source>
</reference>
<comment type="caution">
    <text evidence="8">The sequence shown here is derived from an EMBL/GenBank/DDBJ whole genome shotgun (WGS) entry which is preliminary data.</text>
</comment>
<dbReference type="Gene3D" id="1.20.920.10">
    <property type="entry name" value="Bromodomain-like"/>
    <property type="match status" value="1"/>
</dbReference>
<dbReference type="InterPro" id="IPR027353">
    <property type="entry name" value="NET_dom"/>
</dbReference>
<keyword evidence="9" id="KW-1185">Reference proteome</keyword>
<dbReference type="OrthoDB" id="21449at2759"/>
<dbReference type="InterPro" id="IPR001487">
    <property type="entry name" value="Bromodomain"/>
</dbReference>
<dbReference type="AlphaFoldDB" id="A0A371HTF5"/>
<dbReference type="Pfam" id="PF17035">
    <property type="entry name" value="BET"/>
    <property type="match status" value="1"/>
</dbReference>
<feature type="domain" description="NET" evidence="7">
    <location>
        <begin position="314"/>
        <end position="395"/>
    </location>
</feature>
<evidence type="ECO:0000256" key="5">
    <source>
        <dbReference type="SAM" id="MobiDB-lite"/>
    </source>
</evidence>
<dbReference type="STRING" id="157652.A0A371HTF5"/>
<feature type="region of interest" description="Disordered" evidence="5">
    <location>
        <begin position="58"/>
        <end position="85"/>
    </location>
</feature>
<dbReference type="Pfam" id="PF00439">
    <property type="entry name" value="Bromodomain"/>
    <property type="match status" value="1"/>
</dbReference>
<evidence type="ECO:0000313" key="8">
    <source>
        <dbReference type="EMBL" id="RDY06062.1"/>
    </source>
</evidence>
<gene>
    <name evidence="8" type="primary">GTE1</name>
    <name evidence="8" type="ORF">CR513_10016</name>
</gene>
<proteinExistence type="predicted"/>
<name>A0A371HTF5_MUCPR</name>
<feature type="compositionally biased region" description="Polar residues" evidence="5">
    <location>
        <begin position="70"/>
        <end position="85"/>
    </location>
</feature>
<evidence type="ECO:0000256" key="1">
    <source>
        <dbReference type="ARBA" id="ARBA00023015"/>
    </source>
</evidence>
<feature type="non-terminal residue" evidence="8">
    <location>
        <position position="411"/>
    </location>
</feature>
<organism evidence="8 9">
    <name type="scientific">Mucuna pruriens</name>
    <name type="common">Velvet bean</name>
    <name type="synonym">Dolichos pruriens</name>
    <dbReference type="NCBI Taxonomy" id="157652"/>
    <lineage>
        <taxon>Eukaryota</taxon>
        <taxon>Viridiplantae</taxon>
        <taxon>Streptophyta</taxon>
        <taxon>Embryophyta</taxon>
        <taxon>Tracheophyta</taxon>
        <taxon>Spermatophyta</taxon>
        <taxon>Magnoliopsida</taxon>
        <taxon>eudicotyledons</taxon>
        <taxon>Gunneridae</taxon>
        <taxon>Pentapetalae</taxon>
        <taxon>rosids</taxon>
        <taxon>fabids</taxon>
        <taxon>Fabales</taxon>
        <taxon>Fabaceae</taxon>
        <taxon>Papilionoideae</taxon>
        <taxon>50 kb inversion clade</taxon>
        <taxon>NPAAA clade</taxon>
        <taxon>indigoferoid/millettioid clade</taxon>
        <taxon>Phaseoleae</taxon>
        <taxon>Mucuna</taxon>
    </lineage>
</organism>
<dbReference type="PRINTS" id="PR00503">
    <property type="entry name" value="BROMODOMAIN"/>
</dbReference>
<dbReference type="InterPro" id="IPR038336">
    <property type="entry name" value="NET_sf"/>
</dbReference>
<dbReference type="Gene3D" id="1.20.1270.220">
    <property type="match status" value="1"/>
</dbReference>
<evidence type="ECO:0000256" key="4">
    <source>
        <dbReference type="PROSITE-ProRule" id="PRU00035"/>
    </source>
</evidence>
<dbReference type="InterPro" id="IPR036427">
    <property type="entry name" value="Bromodomain-like_sf"/>
</dbReference>
<evidence type="ECO:0000259" key="6">
    <source>
        <dbReference type="PROSITE" id="PS50014"/>
    </source>
</evidence>
<keyword evidence="3" id="KW-0804">Transcription</keyword>
<accession>A0A371HTF5</accession>
<evidence type="ECO:0000259" key="7">
    <source>
        <dbReference type="PROSITE" id="PS51525"/>
    </source>
</evidence>
<dbReference type="PROSITE" id="PS51525">
    <property type="entry name" value="NET"/>
    <property type="match status" value="1"/>
</dbReference>
<keyword evidence="2 4" id="KW-0103">Bromodomain</keyword>